<dbReference type="InterPro" id="IPR036291">
    <property type="entry name" value="NAD(P)-bd_dom_sf"/>
</dbReference>
<dbReference type="AlphaFoldDB" id="A0A154W3Y4"/>
<keyword evidence="1" id="KW-0560">Oxidoreductase</keyword>
<evidence type="ECO:0000256" key="2">
    <source>
        <dbReference type="ARBA" id="ARBA00023027"/>
    </source>
</evidence>
<evidence type="ECO:0000259" key="3">
    <source>
        <dbReference type="Pfam" id="PF02826"/>
    </source>
</evidence>
<keyword evidence="4" id="KW-0670">Pyruvate</keyword>
<dbReference type="GO" id="GO:0051287">
    <property type="term" value="F:NAD binding"/>
    <property type="evidence" value="ECO:0007669"/>
    <property type="project" value="InterPro"/>
</dbReference>
<dbReference type="OrthoDB" id="9787219at2"/>
<dbReference type="STRING" id="580166.AUP43_08600"/>
<dbReference type="CDD" id="cd12164">
    <property type="entry name" value="GDH_like_2"/>
    <property type="match status" value="1"/>
</dbReference>
<dbReference type="Proteomes" id="UP000076400">
    <property type="component" value="Unassembled WGS sequence"/>
</dbReference>
<dbReference type="InterPro" id="IPR029753">
    <property type="entry name" value="D-isomer_DH_CS"/>
</dbReference>
<sequence length="309" mass="34254">MAVLFKSNSDSAARWAQEIRKLVPDVDFRIWPDYGDPADIKFALVWGMPIGEFHKFPNLRCIASLGAGVDHIFRDPDLPEGVAITRLVDPWMAEAMSEYVLLQVLRFHRQGDTYARFQAEKHWETLPFPDTAQRRVGILGLGVLGEDAAVKLARHGFPTAGWSRRAKQIDGVECFHGAEGLKPFLNRTDILCCLLPLTPETEDIIDAKLLTELPKGAYIVNSARGRHVVDEDLIAAMDAGHIAGAALDVFRQEPLPAEHPYWTHPKVLLTPHAAALTNPRTAGQQVAENIRRVLAGEAPLHQVDRAAGY</sequence>
<evidence type="ECO:0000313" key="4">
    <source>
        <dbReference type="EMBL" id="KZD08264.1"/>
    </source>
</evidence>
<feature type="domain" description="D-isomer specific 2-hydroxyacid dehydrogenase NAD-binding" evidence="3">
    <location>
        <begin position="103"/>
        <end position="274"/>
    </location>
</feature>
<dbReference type="InterPro" id="IPR006140">
    <property type="entry name" value="D-isomer_DH_NAD-bd"/>
</dbReference>
<dbReference type="PANTHER" id="PTHR43333:SF1">
    <property type="entry name" value="D-ISOMER SPECIFIC 2-HYDROXYACID DEHYDROGENASE NAD-BINDING DOMAIN-CONTAINING PROTEIN"/>
    <property type="match status" value="1"/>
</dbReference>
<protein>
    <submittedName>
        <fullName evidence="4">Glyoxylate/hydroxypyruvate reductase A</fullName>
    </submittedName>
</protein>
<comment type="caution">
    <text evidence="4">The sequence shown here is derived from an EMBL/GenBank/DDBJ whole genome shotgun (WGS) entry which is preliminary data.</text>
</comment>
<gene>
    <name evidence="4" type="ORF">AUP43_08600</name>
</gene>
<dbReference type="Gene3D" id="3.40.50.720">
    <property type="entry name" value="NAD(P)-binding Rossmann-like Domain"/>
    <property type="match status" value="2"/>
</dbReference>
<keyword evidence="5" id="KW-1185">Reference proteome</keyword>
<dbReference type="GO" id="GO:0016616">
    <property type="term" value="F:oxidoreductase activity, acting on the CH-OH group of donors, NAD or NADP as acceptor"/>
    <property type="evidence" value="ECO:0007669"/>
    <property type="project" value="UniProtKB-ARBA"/>
</dbReference>
<organism evidence="4 5">
    <name type="scientific">Oceanibaculum pacificum</name>
    <dbReference type="NCBI Taxonomy" id="580166"/>
    <lineage>
        <taxon>Bacteria</taxon>
        <taxon>Pseudomonadati</taxon>
        <taxon>Pseudomonadota</taxon>
        <taxon>Alphaproteobacteria</taxon>
        <taxon>Rhodospirillales</taxon>
        <taxon>Oceanibaculaceae</taxon>
        <taxon>Oceanibaculum</taxon>
    </lineage>
</organism>
<keyword evidence="2" id="KW-0520">NAD</keyword>
<name>A0A154W3Y4_9PROT</name>
<reference evidence="4 5" key="1">
    <citation type="submission" date="2015-12" db="EMBL/GenBank/DDBJ databases">
        <title>Genome sequence of Oceanibaculum pacificum MCCC 1A02656.</title>
        <authorList>
            <person name="Lu L."/>
            <person name="Lai Q."/>
            <person name="Shao Z."/>
            <person name="Qian P."/>
        </authorList>
    </citation>
    <scope>NUCLEOTIDE SEQUENCE [LARGE SCALE GENOMIC DNA]</scope>
    <source>
        <strain evidence="4 5">MCCC 1A02656</strain>
    </source>
</reference>
<dbReference type="Pfam" id="PF02826">
    <property type="entry name" value="2-Hacid_dh_C"/>
    <property type="match status" value="1"/>
</dbReference>
<dbReference type="RefSeq" id="WP_067555915.1">
    <property type="nucleotide sequence ID" value="NZ_LPXN01000106.1"/>
</dbReference>
<dbReference type="PROSITE" id="PS00671">
    <property type="entry name" value="D_2_HYDROXYACID_DH_3"/>
    <property type="match status" value="1"/>
</dbReference>
<dbReference type="PANTHER" id="PTHR43333">
    <property type="entry name" value="2-HACID_DH_C DOMAIN-CONTAINING PROTEIN"/>
    <property type="match status" value="1"/>
</dbReference>
<dbReference type="EMBL" id="LPXN01000106">
    <property type="protein sequence ID" value="KZD08264.1"/>
    <property type="molecule type" value="Genomic_DNA"/>
</dbReference>
<evidence type="ECO:0000313" key="5">
    <source>
        <dbReference type="Proteomes" id="UP000076400"/>
    </source>
</evidence>
<dbReference type="SUPFAM" id="SSF51735">
    <property type="entry name" value="NAD(P)-binding Rossmann-fold domains"/>
    <property type="match status" value="1"/>
</dbReference>
<proteinExistence type="predicted"/>
<evidence type="ECO:0000256" key="1">
    <source>
        <dbReference type="ARBA" id="ARBA00023002"/>
    </source>
</evidence>
<accession>A0A154W3Y4</accession>